<organism evidence="1 2">
    <name type="scientific">Pontibacillus salicampi</name>
    <dbReference type="NCBI Taxonomy" id="1449801"/>
    <lineage>
        <taxon>Bacteria</taxon>
        <taxon>Bacillati</taxon>
        <taxon>Bacillota</taxon>
        <taxon>Bacilli</taxon>
        <taxon>Bacillales</taxon>
        <taxon>Bacillaceae</taxon>
        <taxon>Pontibacillus</taxon>
    </lineage>
</organism>
<reference evidence="1 2" key="1">
    <citation type="submission" date="2024-09" db="EMBL/GenBank/DDBJ databases">
        <authorList>
            <person name="Sun Q."/>
            <person name="Mori K."/>
        </authorList>
    </citation>
    <scope>NUCLEOTIDE SEQUENCE [LARGE SCALE GENOMIC DNA]</scope>
    <source>
        <strain evidence="1 2">NCAIM B.02529</strain>
    </source>
</reference>
<gene>
    <name evidence="1" type="ORF">ACFFGV_14705</name>
</gene>
<comment type="caution">
    <text evidence="1">The sequence shown here is derived from an EMBL/GenBank/DDBJ whole genome shotgun (WGS) entry which is preliminary data.</text>
</comment>
<evidence type="ECO:0000313" key="1">
    <source>
        <dbReference type="EMBL" id="MFC0524826.1"/>
    </source>
</evidence>
<proteinExistence type="predicted"/>
<keyword evidence="2" id="KW-1185">Reference proteome</keyword>
<accession>A0ABV6LQZ3</accession>
<dbReference type="Proteomes" id="UP001589836">
    <property type="component" value="Unassembled WGS sequence"/>
</dbReference>
<dbReference type="RefSeq" id="WP_377349238.1">
    <property type="nucleotide sequence ID" value="NZ_JBHLTP010000011.1"/>
</dbReference>
<evidence type="ECO:0000313" key="2">
    <source>
        <dbReference type="Proteomes" id="UP001589836"/>
    </source>
</evidence>
<sequence>MSKIESTFDIRSETERLFIRPLRQADFTNWLNAFKSRIPSFHRHDKGQIKGHSLY</sequence>
<protein>
    <recommendedName>
        <fullName evidence="3">GNAT family N-acetyltransferase</fullName>
    </recommendedName>
</protein>
<name>A0ABV6LQZ3_9BACI</name>
<evidence type="ECO:0008006" key="3">
    <source>
        <dbReference type="Google" id="ProtNLM"/>
    </source>
</evidence>
<dbReference type="EMBL" id="JBHLTP010000011">
    <property type="protein sequence ID" value="MFC0524826.1"/>
    <property type="molecule type" value="Genomic_DNA"/>
</dbReference>